<evidence type="ECO:0000313" key="2">
    <source>
        <dbReference type="Proteomes" id="UP001271725"/>
    </source>
</evidence>
<dbReference type="EMBL" id="JAXABJ010000048">
    <property type="protein sequence ID" value="MDX7151114.1"/>
    <property type="molecule type" value="Genomic_DNA"/>
</dbReference>
<organism evidence="1 2">
    <name type="scientific">Citrobacter portucalensis</name>
    <dbReference type="NCBI Taxonomy" id="1639133"/>
    <lineage>
        <taxon>Bacteria</taxon>
        <taxon>Pseudomonadati</taxon>
        <taxon>Pseudomonadota</taxon>
        <taxon>Gammaproteobacteria</taxon>
        <taxon>Enterobacterales</taxon>
        <taxon>Enterobacteriaceae</taxon>
        <taxon>Citrobacter</taxon>
        <taxon>Citrobacter freundii complex</taxon>
    </lineage>
</organism>
<sequence>MSDLAKREENGKKGESLTQSILLSRFWVLLRSTDVDGADFLVQRRSNSLEALRQRAHGIDIFGIIQSKYFENSNRVKVQKAYVLDDGIPRKDFFCMLHSHDEEEEPFHYFFSADDIIKEFNLSACKEFYWFALTPYRQYENYKNKKQKFILDKIELGIFQTERDANKKFIKNKLTAYARPTMHFQDKPDFEYSLQIFDGVHIVITQDMTGGSRRLLEPRRDLFENQDDYYWGDDDTGCHFLAVSMLAHHLDGASPSDSAVRKLREHLQSLDAECSYVINSETLQEFINNPLSASNRLLALEDELPINREGQDIAFFEVVHVLGTELKIKCCDGIESVLDVKGCDYMKDAIDAVNIFMRDIESSGESTKRMIAIMQDVERDSRTKKVLKIHYVYMIRIVD</sequence>
<evidence type="ECO:0008006" key="3">
    <source>
        <dbReference type="Google" id="ProtNLM"/>
    </source>
</evidence>
<evidence type="ECO:0000313" key="1">
    <source>
        <dbReference type="EMBL" id="MDX7151114.1"/>
    </source>
</evidence>
<reference evidence="1" key="1">
    <citation type="submission" date="2023-11" db="EMBL/GenBank/DDBJ databases">
        <title>Detection of rare carbapenemases in Enterobacterales - comparison of two colorimetric and two CIM-based carbapenemase assays.</title>
        <authorList>
            <person name="Schaffarczyk L."/>
            <person name="Noster J."/>
            <person name="Stelzer Y."/>
            <person name="Sattler J."/>
            <person name="Gatermann S."/>
            <person name="Hamprecht A."/>
        </authorList>
    </citation>
    <scope>NUCLEOTIDE SEQUENCE</scope>
    <source>
        <strain evidence="1">CIM-Carb-133</strain>
    </source>
</reference>
<gene>
    <name evidence="1" type="ORF">SJ265_25495</name>
</gene>
<dbReference type="RefSeq" id="WP_258885732.1">
    <property type="nucleotide sequence ID" value="NZ_JAECZE010000006.1"/>
</dbReference>
<protein>
    <recommendedName>
        <fullName evidence="3">DUF4365 domain-containing protein</fullName>
    </recommendedName>
</protein>
<accession>A0AAW9EZD0</accession>
<dbReference type="Proteomes" id="UP001271725">
    <property type="component" value="Unassembled WGS sequence"/>
</dbReference>
<dbReference type="AlphaFoldDB" id="A0AAW9EZD0"/>
<name>A0AAW9EZD0_9ENTR</name>
<proteinExistence type="predicted"/>
<comment type="caution">
    <text evidence="1">The sequence shown here is derived from an EMBL/GenBank/DDBJ whole genome shotgun (WGS) entry which is preliminary data.</text>
</comment>